<evidence type="ECO:0008006" key="3">
    <source>
        <dbReference type="Google" id="ProtNLM"/>
    </source>
</evidence>
<dbReference type="Gene3D" id="1.25.40.10">
    <property type="entry name" value="Tetratricopeptide repeat domain"/>
    <property type="match status" value="1"/>
</dbReference>
<dbReference type="Proteomes" id="UP001060336">
    <property type="component" value="Chromosome"/>
</dbReference>
<protein>
    <recommendedName>
        <fullName evidence="3">Tetratricopeptide repeat protein</fullName>
    </recommendedName>
</protein>
<proteinExistence type="predicted"/>
<name>A0A9J7AZG9_9PROT</name>
<dbReference type="KEGG" id="naci:NUH88_08960"/>
<evidence type="ECO:0000313" key="2">
    <source>
        <dbReference type="Proteomes" id="UP001060336"/>
    </source>
</evidence>
<keyword evidence="2" id="KW-1185">Reference proteome</keyword>
<dbReference type="Gene3D" id="3.90.550.10">
    <property type="entry name" value="Spore Coat Polysaccharide Biosynthesis Protein SpsA, Chain A"/>
    <property type="match status" value="1"/>
</dbReference>
<dbReference type="SUPFAM" id="SSF53448">
    <property type="entry name" value="Nucleotide-diphospho-sugar transferases"/>
    <property type="match status" value="1"/>
</dbReference>
<dbReference type="AlphaFoldDB" id="A0A9J7AZG9"/>
<gene>
    <name evidence="1" type="ORF">NUH88_08960</name>
</gene>
<dbReference type="RefSeq" id="WP_257771523.1">
    <property type="nucleotide sequence ID" value="NZ_CP102480.1"/>
</dbReference>
<accession>A0A9J7AZG9</accession>
<organism evidence="1 2">
    <name type="scientific">Nisaea acidiphila</name>
    <dbReference type="NCBI Taxonomy" id="1862145"/>
    <lineage>
        <taxon>Bacteria</taxon>
        <taxon>Pseudomonadati</taxon>
        <taxon>Pseudomonadota</taxon>
        <taxon>Alphaproteobacteria</taxon>
        <taxon>Rhodospirillales</taxon>
        <taxon>Thalassobaculaceae</taxon>
        <taxon>Nisaea</taxon>
    </lineage>
</organism>
<dbReference type="EMBL" id="CP102480">
    <property type="protein sequence ID" value="UUX51817.1"/>
    <property type="molecule type" value="Genomic_DNA"/>
</dbReference>
<dbReference type="InterPro" id="IPR011990">
    <property type="entry name" value="TPR-like_helical_dom_sf"/>
</dbReference>
<dbReference type="SUPFAM" id="SSF48452">
    <property type="entry name" value="TPR-like"/>
    <property type="match status" value="1"/>
</dbReference>
<sequence>MTTLAERISRGEAGAVAEAEERLRGAISADEAHNLRKRLVQHYTQAAGARRDGGVNHLERDLEAALGHMRLLHADSPDHPGYTFRLATLLTETGRFDEGLALLEALKAAGGSFDVEVNVLGAIARALYSQGAFEQAVPVLEGLLDMTLGRFGTDPSREQARLVGSLLARLARIRINLGDCELAVRTIEACPFAVEHDFLGRTLARAETLLRDGPPSVRGDARTVDLDRLTVGCVKHGTKYGSDYVNRLYSMVRRHLPGDWRFVCYTDDPKGLRPEVGVVDISGLQVRGWWAKLALFDPRVPLADETVFYLDLDTVVVGDLDFIGGLKVGFHILEHPDSPCFNSSVMLFDRSFAAPVSQRIRRDDLQRLIGDQDWIEECMPGLDTFPKGLVRLFRGLHPDLDAEELAKTDTRIVTFPTNPKPHMIGGGWVAEHWR</sequence>
<reference evidence="1" key="1">
    <citation type="submission" date="2022-08" db="EMBL/GenBank/DDBJ databases">
        <title>Nisaea acidiphila sp. nov., isolated from a marine algal debris and emended description of the genus Nisaea Urios et al. 2008.</title>
        <authorList>
            <person name="Kwon K."/>
        </authorList>
    </citation>
    <scope>NUCLEOTIDE SEQUENCE</scope>
    <source>
        <strain evidence="1">MEBiC11861</strain>
    </source>
</reference>
<dbReference type="InterPro" id="IPR029044">
    <property type="entry name" value="Nucleotide-diphossugar_trans"/>
</dbReference>
<evidence type="ECO:0000313" key="1">
    <source>
        <dbReference type="EMBL" id="UUX51817.1"/>
    </source>
</evidence>